<keyword evidence="11" id="KW-0067">ATP-binding</keyword>
<evidence type="ECO:0000256" key="8">
    <source>
        <dbReference type="ARBA" id="ARBA00022723"/>
    </source>
</evidence>
<dbReference type="AlphaFoldDB" id="A0A841REV9"/>
<evidence type="ECO:0000256" key="4">
    <source>
        <dbReference type="ARBA" id="ARBA00007837"/>
    </source>
</evidence>
<dbReference type="Proteomes" id="UP000587760">
    <property type="component" value="Unassembled WGS sequence"/>
</dbReference>
<evidence type="ECO:0000256" key="5">
    <source>
        <dbReference type="ARBA" id="ARBA00011996"/>
    </source>
</evidence>
<evidence type="ECO:0000256" key="13">
    <source>
        <dbReference type="ARBA" id="ARBA00033470"/>
    </source>
</evidence>
<keyword evidence="7" id="KW-0808">Transferase</keyword>
<dbReference type="UniPathway" id="UPA00138"/>
<dbReference type="GO" id="GO:0046872">
    <property type="term" value="F:metal ion binding"/>
    <property type="evidence" value="ECO:0007669"/>
    <property type="project" value="UniProtKB-KW"/>
</dbReference>
<keyword evidence="10" id="KW-0418">Kinase</keyword>
<dbReference type="RefSeq" id="WP_184748154.1">
    <property type="nucleotide sequence ID" value="NZ_JACHGJ010000008.1"/>
</dbReference>
<evidence type="ECO:0000256" key="3">
    <source>
        <dbReference type="ARBA" id="ARBA00004742"/>
    </source>
</evidence>
<dbReference type="PANTHER" id="PTHR43030:SF1">
    <property type="entry name" value="PHOSPHOENOLPYRUVATE SYNTHASE"/>
    <property type="match status" value="1"/>
</dbReference>
<dbReference type="GO" id="GO:0006094">
    <property type="term" value="P:gluconeogenesis"/>
    <property type="evidence" value="ECO:0007669"/>
    <property type="project" value="UniProtKB-UniPathway"/>
</dbReference>
<name>A0A841REV9_9SPIO</name>
<evidence type="ECO:0000256" key="1">
    <source>
        <dbReference type="ARBA" id="ARBA00001946"/>
    </source>
</evidence>
<accession>A0A841REV9</accession>
<feature type="domain" description="Pyruvate phosphate dikinase AMP/ATP-binding" evidence="15">
    <location>
        <begin position="188"/>
        <end position="571"/>
    </location>
</feature>
<proteinExistence type="inferred from homology"/>
<dbReference type="InterPro" id="IPR013815">
    <property type="entry name" value="ATP_grasp_subdomain_1"/>
</dbReference>
<dbReference type="InterPro" id="IPR006319">
    <property type="entry name" value="PEP_synth"/>
</dbReference>
<dbReference type="Gene3D" id="3.30.470.20">
    <property type="entry name" value="ATP-grasp fold, B domain"/>
    <property type="match status" value="1"/>
</dbReference>
<dbReference type="PANTHER" id="PTHR43030">
    <property type="entry name" value="PHOSPHOENOLPYRUVATE SYNTHASE"/>
    <property type="match status" value="1"/>
</dbReference>
<comment type="cofactor">
    <cofactor evidence="1">
        <name>Mg(2+)</name>
        <dbReference type="ChEBI" id="CHEBI:18420"/>
    </cofactor>
</comment>
<dbReference type="GO" id="GO:0005524">
    <property type="term" value="F:ATP binding"/>
    <property type="evidence" value="ECO:0007669"/>
    <property type="project" value="UniProtKB-KW"/>
</dbReference>
<protein>
    <recommendedName>
        <fullName evidence="6">Phosphoenolpyruvate synthase</fullName>
        <ecNumber evidence="5">2.7.9.2</ecNumber>
    </recommendedName>
    <alternativeName>
        <fullName evidence="13">Pyruvate, water dikinase</fullName>
    </alternativeName>
</protein>
<gene>
    <name evidence="16" type="ORF">HNR50_003602</name>
</gene>
<comment type="pathway">
    <text evidence="3">Carbohydrate biosynthesis; gluconeogenesis.</text>
</comment>
<reference evidence="16 17" key="1">
    <citation type="submission" date="2020-08" db="EMBL/GenBank/DDBJ databases">
        <title>Genomic Encyclopedia of Type Strains, Phase IV (KMG-IV): sequencing the most valuable type-strain genomes for metagenomic binning, comparative biology and taxonomic classification.</title>
        <authorList>
            <person name="Goeker M."/>
        </authorList>
    </citation>
    <scope>NUCLEOTIDE SEQUENCE [LARGE SCALE GENOMIC DNA]</scope>
    <source>
        <strain evidence="16 17">DSM 2461</strain>
    </source>
</reference>
<evidence type="ECO:0000256" key="11">
    <source>
        <dbReference type="ARBA" id="ARBA00022840"/>
    </source>
</evidence>
<dbReference type="Pfam" id="PF01326">
    <property type="entry name" value="PPDK_N"/>
    <property type="match status" value="1"/>
</dbReference>
<dbReference type="Gene3D" id="3.30.1490.20">
    <property type="entry name" value="ATP-grasp fold, A domain"/>
    <property type="match status" value="1"/>
</dbReference>
<evidence type="ECO:0000256" key="10">
    <source>
        <dbReference type="ARBA" id="ARBA00022777"/>
    </source>
</evidence>
<comment type="similarity">
    <text evidence="4">Belongs to the PEP-utilizing enzyme family.</text>
</comment>
<keyword evidence="9" id="KW-0547">Nucleotide-binding</keyword>
<keyword evidence="8" id="KW-0479">Metal-binding</keyword>
<evidence type="ECO:0000256" key="12">
    <source>
        <dbReference type="ARBA" id="ARBA00022842"/>
    </source>
</evidence>
<keyword evidence="17" id="KW-1185">Reference proteome</keyword>
<dbReference type="InterPro" id="IPR002192">
    <property type="entry name" value="PPDK_AMP/ATP-bd"/>
</dbReference>
<comment type="function">
    <text evidence="2">Catalyzes the phosphorylation of pyruvate to phosphoenolpyruvate.</text>
</comment>
<evidence type="ECO:0000256" key="14">
    <source>
        <dbReference type="ARBA" id="ARBA00047700"/>
    </source>
</evidence>
<sequence length="763" mass="87591">MNRPDDILFKLFTLNKKMIPYNDMIDKILQTFLDKLESDGILSEEELEILTLDYLQNNPDQKDNPGIRSDYRNMLIEYYFINSHPEEDVENYINLARKHEKIKVLARAVTRENKSSKEIKKYLDDFCRIPAGDVYLPLNETKEIRVKLIDRFISNQLPYIGIAKDHINVRDIGKLTDNFYGASSKTGRVGGKAAGIILAHKILKPSLGEIDEELEKYVTTPESWFFNSEMFSDFVDYNNLHYFHSQKYKNQSDLRRDFEIIDKTIMEAELPPNQKKMIKGFLEKIGDDSPLILRSSTLLEDNMGYSFSGKYDSIFISNQGKIKDRVDEFIWAFKKVHISTFALDPIIYRQDHDLLDFDERMNVLVQKVVGQKVGKYFFPAAAGVAFSYNGYRWNPKIKKEEGLLRLVYGLGTRAVDRVGNDYPRMISLSHPTLRPEITAPQIRKYSQKSVDVINLETKELETVPFIDLLDSAENSELPELFNAISVNKEGHLAPPMFKSDKFDPSDACITFDNLINKTPFIRIMKKILTKLEDGYHRPVDVEFAWHGDKLYILQCRPLNIKKTSESITVPKNIPSNRTLFTNRKCITSEIIKNIGKIVYVDPKAYNQLETYQDKVEIGRAVHSINQALAGERFALFGPGRWGSSDISLGVKVGYNDINKTLILGEIAFEQSGSTPEVSFGTHFFNDLVEANIISIALFPDREDTIFNEEFFLKSPNILRDIVPHYSSLENVIHIIDVKEATGGNLLHVYQDDEHQQGIGYFAP</sequence>
<dbReference type="SUPFAM" id="SSF56059">
    <property type="entry name" value="Glutathione synthetase ATP-binding domain-like"/>
    <property type="match status" value="1"/>
</dbReference>
<dbReference type="EC" id="2.7.9.2" evidence="5"/>
<dbReference type="EMBL" id="JACHGJ010000008">
    <property type="protein sequence ID" value="MBB6481921.1"/>
    <property type="molecule type" value="Genomic_DNA"/>
</dbReference>
<evidence type="ECO:0000313" key="17">
    <source>
        <dbReference type="Proteomes" id="UP000587760"/>
    </source>
</evidence>
<evidence type="ECO:0000259" key="15">
    <source>
        <dbReference type="Pfam" id="PF01326"/>
    </source>
</evidence>
<evidence type="ECO:0000256" key="6">
    <source>
        <dbReference type="ARBA" id="ARBA00021623"/>
    </source>
</evidence>
<organism evidence="16 17">
    <name type="scientific">Spirochaeta isovalerica</name>
    <dbReference type="NCBI Taxonomy" id="150"/>
    <lineage>
        <taxon>Bacteria</taxon>
        <taxon>Pseudomonadati</taxon>
        <taxon>Spirochaetota</taxon>
        <taxon>Spirochaetia</taxon>
        <taxon>Spirochaetales</taxon>
        <taxon>Spirochaetaceae</taxon>
        <taxon>Spirochaeta</taxon>
    </lineage>
</organism>
<comment type="catalytic activity">
    <reaction evidence="14">
        <text>pyruvate + ATP + H2O = phosphoenolpyruvate + AMP + phosphate + 2 H(+)</text>
        <dbReference type="Rhea" id="RHEA:11364"/>
        <dbReference type="ChEBI" id="CHEBI:15361"/>
        <dbReference type="ChEBI" id="CHEBI:15377"/>
        <dbReference type="ChEBI" id="CHEBI:15378"/>
        <dbReference type="ChEBI" id="CHEBI:30616"/>
        <dbReference type="ChEBI" id="CHEBI:43474"/>
        <dbReference type="ChEBI" id="CHEBI:58702"/>
        <dbReference type="ChEBI" id="CHEBI:456215"/>
        <dbReference type="EC" id="2.7.9.2"/>
    </reaction>
</comment>
<evidence type="ECO:0000256" key="2">
    <source>
        <dbReference type="ARBA" id="ARBA00002988"/>
    </source>
</evidence>
<evidence type="ECO:0000313" key="16">
    <source>
        <dbReference type="EMBL" id="MBB6481921.1"/>
    </source>
</evidence>
<evidence type="ECO:0000256" key="9">
    <source>
        <dbReference type="ARBA" id="ARBA00022741"/>
    </source>
</evidence>
<dbReference type="GO" id="GO:0008986">
    <property type="term" value="F:pyruvate, water dikinase activity"/>
    <property type="evidence" value="ECO:0007669"/>
    <property type="project" value="UniProtKB-EC"/>
</dbReference>
<comment type="caution">
    <text evidence="16">The sequence shown here is derived from an EMBL/GenBank/DDBJ whole genome shotgun (WGS) entry which is preliminary data.</text>
</comment>
<keyword evidence="12" id="KW-0460">Magnesium</keyword>
<evidence type="ECO:0000256" key="7">
    <source>
        <dbReference type="ARBA" id="ARBA00022679"/>
    </source>
</evidence>